<dbReference type="OrthoDB" id="5427517at2759"/>
<evidence type="ECO:0000256" key="1">
    <source>
        <dbReference type="SAM" id="MobiDB-lite"/>
    </source>
</evidence>
<keyword evidence="3" id="KW-1185">Reference proteome</keyword>
<organism evidence="2 3">
    <name type="scientific">Aulographum hederae CBS 113979</name>
    <dbReference type="NCBI Taxonomy" id="1176131"/>
    <lineage>
        <taxon>Eukaryota</taxon>
        <taxon>Fungi</taxon>
        <taxon>Dikarya</taxon>
        <taxon>Ascomycota</taxon>
        <taxon>Pezizomycotina</taxon>
        <taxon>Dothideomycetes</taxon>
        <taxon>Pleosporomycetidae</taxon>
        <taxon>Aulographales</taxon>
        <taxon>Aulographaceae</taxon>
    </lineage>
</organism>
<dbReference type="AlphaFoldDB" id="A0A6G1GTG1"/>
<protein>
    <submittedName>
        <fullName evidence="2">Uncharacterized protein</fullName>
    </submittedName>
</protein>
<gene>
    <name evidence="2" type="ORF">K402DRAFT_465474</name>
</gene>
<accession>A0A6G1GTG1</accession>
<name>A0A6G1GTG1_9PEZI</name>
<dbReference type="EMBL" id="ML977170">
    <property type="protein sequence ID" value="KAF1984094.1"/>
    <property type="molecule type" value="Genomic_DNA"/>
</dbReference>
<sequence length="379" mass="42169">MSYAIAREALARLPVSPPVDRSPISESSEESEDGCEQEGGATETYNDNDLAAAQMPFDVSLFEGKGNEFSEAAHNGYEAILDLAWKKHTESGRVDFEGELVGDNGELMTHRELQMLGECMRKYLADDAYAATVDEWVDEPSYDPTDCVLRGARKYLGYPTEKKLKDGLVREAWQPRESRKTTLTAFCDALDERLLNVSPQDLDGEAKVPLRRPAYSMLVEGITKIQVLQQSSDWLMNLAEAICGVEWDEQYSIQTFVIYFIWDPPQAFIADILFTTIASGFSKLHRGRAPLQGLKGLEKLTLSGDYPNITAEEYEDFPTNNISEIERTFAVGELLPGSFTVPIMRNPDGEAISPIGVGAKKGTHYPCIAGMRSWRGPEN</sequence>
<reference evidence="2" key="1">
    <citation type="journal article" date="2020" name="Stud. Mycol.">
        <title>101 Dothideomycetes genomes: a test case for predicting lifestyles and emergence of pathogens.</title>
        <authorList>
            <person name="Haridas S."/>
            <person name="Albert R."/>
            <person name="Binder M."/>
            <person name="Bloem J."/>
            <person name="Labutti K."/>
            <person name="Salamov A."/>
            <person name="Andreopoulos B."/>
            <person name="Baker S."/>
            <person name="Barry K."/>
            <person name="Bills G."/>
            <person name="Bluhm B."/>
            <person name="Cannon C."/>
            <person name="Castanera R."/>
            <person name="Culley D."/>
            <person name="Daum C."/>
            <person name="Ezra D."/>
            <person name="Gonzalez J."/>
            <person name="Henrissat B."/>
            <person name="Kuo A."/>
            <person name="Liang C."/>
            <person name="Lipzen A."/>
            <person name="Lutzoni F."/>
            <person name="Magnuson J."/>
            <person name="Mondo S."/>
            <person name="Nolan M."/>
            <person name="Ohm R."/>
            <person name="Pangilinan J."/>
            <person name="Park H.-J."/>
            <person name="Ramirez L."/>
            <person name="Alfaro M."/>
            <person name="Sun H."/>
            <person name="Tritt A."/>
            <person name="Yoshinaga Y."/>
            <person name="Zwiers L.-H."/>
            <person name="Turgeon B."/>
            <person name="Goodwin S."/>
            <person name="Spatafora J."/>
            <person name="Crous P."/>
            <person name="Grigoriev I."/>
        </authorList>
    </citation>
    <scope>NUCLEOTIDE SEQUENCE</scope>
    <source>
        <strain evidence="2">CBS 113979</strain>
    </source>
</reference>
<feature type="region of interest" description="Disordered" evidence="1">
    <location>
        <begin position="12"/>
        <end position="43"/>
    </location>
</feature>
<evidence type="ECO:0000313" key="3">
    <source>
        <dbReference type="Proteomes" id="UP000800041"/>
    </source>
</evidence>
<dbReference type="Proteomes" id="UP000800041">
    <property type="component" value="Unassembled WGS sequence"/>
</dbReference>
<feature type="compositionally biased region" description="Acidic residues" evidence="1">
    <location>
        <begin position="27"/>
        <end position="36"/>
    </location>
</feature>
<evidence type="ECO:0000313" key="2">
    <source>
        <dbReference type="EMBL" id="KAF1984094.1"/>
    </source>
</evidence>
<proteinExistence type="predicted"/>